<evidence type="ECO:0000256" key="1">
    <source>
        <dbReference type="SAM" id="MobiDB-lite"/>
    </source>
</evidence>
<evidence type="ECO:0000313" key="3">
    <source>
        <dbReference type="Proteomes" id="UP000287171"/>
    </source>
</evidence>
<dbReference type="EMBL" id="BIFT01000001">
    <property type="protein sequence ID" value="GCE27231.1"/>
    <property type="molecule type" value="Genomic_DNA"/>
</dbReference>
<dbReference type="OrthoDB" id="157347at2"/>
<feature type="compositionally biased region" description="Polar residues" evidence="1">
    <location>
        <begin position="60"/>
        <end position="69"/>
    </location>
</feature>
<dbReference type="AlphaFoldDB" id="A0A402B781"/>
<protein>
    <submittedName>
        <fullName evidence="2">Uncharacterized protein</fullName>
    </submittedName>
</protein>
<name>A0A402B781_9CHLR</name>
<accession>A0A402B781</accession>
<evidence type="ECO:0000313" key="2">
    <source>
        <dbReference type="EMBL" id="GCE27231.1"/>
    </source>
</evidence>
<feature type="region of interest" description="Disordered" evidence="1">
    <location>
        <begin position="57"/>
        <end position="90"/>
    </location>
</feature>
<gene>
    <name evidence="2" type="ORF">KDA_27150</name>
</gene>
<keyword evidence="3" id="KW-1185">Reference proteome</keyword>
<organism evidence="2 3">
    <name type="scientific">Dictyobacter alpinus</name>
    <dbReference type="NCBI Taxonomy" id="2014873"/>
    <lineage>
        <taxon>Bacteria</taxon>
        <taxon>Bacillati</taxon>
        <taxon>Chloroflexota</taxon>
        <taxon>Ktedonobacteria</taxon>
        <taxon>Ktedonobacterales</taxon>
        <taxon>Dictyobacteraceae</taxon>
        <taxon>Dictyobacter</taxon>
    </lineage>
</organism>
<comment type="caution">
    <text evidence="2">The sequence shown here is derived from an EMBL/GenBank/DDBJ whole genome shotgun (WGS) entry which is preliminary data.</text>
</comment>
<sequence length="144" mass="16136">MILHVGERVFWGAPEVIYLEGTVVTLQPSEQKAVVHIERATPYSAHLIDSNIPFAANGLSPLQGNSPPGTTDKRSAERVPPPQLSDDEKVRRTAATAIHQLYGYELPAEQEETLINQVKQELERDPAKRAQIITSMDEILKREW</sequence>
<reference evidence="3" key="1">
    <citation type="submission" date="2018-12" db="EMBL/GenBank/DDBJ databases">
        <title>Tengunoibacter tsumagoiensis gen. nov., sp. nov., Dictyobacter kobayashii sp. nov., D. alpinus sp. nov., and D. joshuensis sp. nov. and description of Dictyobacteraceae fam. nov. within the order Ktedonobacterales isolated from Tengu-no-mugimeshi.</title>
        <authorList>
            <person name="Wang C.M."/>
            <person name="Zheng Y."/>
            <person name="Sakai Y."/>
            <person name="Toyoda A."/>
            <person name="Minakuchi Y."/>
            <person name="Abe K."/>
            <person name="Yokota A."/>
            <person name="Yabe S."/>
        </authorList>
    </citation>
    <scope>NUCLEOTIDE SEQUENCE [LARGE SCALE GENOMIC DNA]</scope>
    <source>
        <strain evidence="3">Uno16</strain>
    </source>
</reference>
<proteinExistence type="predicted"/>
<dbReference type="RefSeq" id="WP_126627601.1">
    <property type="nucleotide sequence ID" value="NZ_BIFT01000001.1"/>
</dbReference>
<dbReference type="Proteomes" id="UP000287171">
    <property type="component" value="Unassembled WGS sequence"/>
</dbReference>